<evidence type="ECO:0000256" key="6">
    <source>
        <dbReference type="SAM" id="Phobius"/>
    </source>
</evidence>
<keyword evidence="6" id="KW-0472">Membrane</keyword>
<keyword evidence="5" id="KW-0378">Hydrolase</keyword>
<keyword evidence="6" id="KW-1133">Transmembrane helix</keyword>
<proteinExistence type="inferred from homology"/>
<evidence type="ECO:0000313" key="7">
    <source>
        <dbReference type="EMBL" id="RRT74626.1"/>
    </source>
</evidence>
<dbReference type="AlphaFoldDB" id="A0A427AEL9"/>
<dbReference type="Proteomes" id="UP000287651">
    <property type="component" value="Unassembled WGS sequence"/>
</dbReference>
<evidence type="ECO:0000256" key="5">
    <source>
        <dbReference type="RuleBase" id="RU363114"/>
    </source>
</evidence>
<keyword evidence="5" id="KW-0961">Cell wall biogenesis/degradation</keyword>
<comment type="similarity">
    <text evidence="3 5">Belongs to the pectinacetylesterase family.</text>
</comment>
<feature type="transmembrane region" description="Helical" evidence="6">
    <location>
        <begin position="21"/>
        <end position="40"/>
    </location>
</feature>
<dbReference type="PANTHER" id="PTHR21562">
    <property type="entry name" value="NOTUM-RELATED"/>
    <property type="match status" value="1"/>
</dbReference>
<dbReference type="InterPro" id="IPR004963">
    <property type="entry name" value="PAE/NOTUM"/>
</dbReference>
<keyword evidence="6" id="KW-0812">Transmembrane</keyword>
<keyword evidence="4 5" id="KW-0134">Cell wall</keyword>
<evidence type="ECO:0000256" key="4">
    <source>
        <dbReference type="ARBA" id="ARBA00022512"/>
    </source>
</evidence>
<evidence type="ECO:0000256" key="2">
    <source>
        <dbReference type="ARBA" id="ARBA00004191"/>
    </source>
</evidence>
<dbReference type="GO" id="GO:0016787">
    <property type="term" value="F:hydrolase activity"/>
    <property type="evidence" value="ECO:0007669"/>
    <property type="project" value="UniProtKB-KW"/>
</dbReference>
<comment type="caution">
    <text evidence="7">The sequence shown here is derived from an EMBL/GenBank/DDBJ whole genome shotgun (WGS) entry which is preliminary data.</text>
</comment>
<protein>
    <recommendedName>
        <fullName evidence="5">Pectin acetylesterase</fullName>
        <ecNumber evidence="5">3.1.1.-</ecNumber>
    </recommendedName>
</protein>
<evidence type="ECO:0000256" key="3">
    <source>
        <dbReference type="ARBA" id="ARBA00005784"/>
    </source>
</evidence>
<keyword evidence="5" id="KW-0964">Secreted</keyword>
<accession>A0A427AEL9</accession>
<name>A0A427AEL9_ENSVE</name>
<organism evidence="7 8">
    <name type="scientific">Ensete ventricosum</name>
    <name type="common">Abyssinian banana</name>
    <name type="synonym">Musa ensete</name>
    <dbReference type="NCBI Taxonomy" id="4639"/>
    <lineage>
        <taxon>Eukaryota</taxon>
        <taxon>Viridiplantae</taxon>
        <taxon>Streptophyta</taxon>
        <taxon>Embryophyta</taxon>
        <taxon>Tracheophyta</taxon>
        <taxon>Spermatophyta</taxon>
        <taxon>Magnoliopsida</taxon>
        <taxon>Liliopsida</taxon>
        <taxon>Zingiberales</taxon>
        <taxon>Musaceae</taxon>
        <taxon>Ensete</taxon>
    </lineage>
</organism>
<evidence type="ECO:0000313" key="8">
    <source>
        <dbReference type="Proteomes" id="UP000287651"/>
    </source>
</evidence>
<dbReference type="PANTHER" id="PTHR21562:SF67">
    <property type="entry name" value="PECTIN ACETYLESTERASE"/>
    <property type="match status" value="1"/>
</dbReference>
<dbReference type="EC" id="3.1.1.-" evidence="5"/>
<reference evidence="7 8" key="1">
    <citation type="journal article" date="2014" name="Agronomy (Basel)">
        <title>A Draft Genome Sequence for Ensete ventricosum, the Drought-Tolerant Tree Against Hunger.</title>
        <authorList>
            <person name="Harrison J."/>
            <person name="Moore K.A."/>
            <person name="Paszkiewicz K."/>
            <person name="Jones T."/>
            <person name="Grant M."/>
            <person name="Ambacheew D."/>
            <person name="Muzemil S."/>
            <person name="Studholme D.J."/>
        </authorList>
    </citation>
    <scope>NUCLEOTIDE SEQUENCE [LARGE SCALE GENOMIC DNA]</scope>
</reference>
<comment type="function">
    <text evidence="1 5">Hydrolyzes acetyl esters in homogalacturonan regions of pectin. In type I primary cell wall, galacturonic acid residues of pectin can be acetylated at the O-2 and O-3 positions. Decreasing the degree of acetylation of pectin gels in vitro alters their physical properties.</text>
</comment>
<gene>
    <name evidence="7" type="ORF">B296_00025396</name>
</gene>
<comment type="subcellular location">
    <subcellularLocation>
        <location evidence="2 5">Secreted</location>
        <location evidence="2 5">Cell wall</location>
    </subcellularLocation>
</comment>
<dbReference type="EMBL" id="AMZH03002722">
    <property type="protein sequence ID" value="RRT74626.1"/>
    <property type="molecule type" value="Genomic_DNA"/>
</dbReference>
<sequence>MRRVSVLNISNCFCRMDNNKVGARICPLVCVCWLLAALVVNGFDVPMTLLEGAVDKGADFYNWNKVKIRYCDGSSFTGDVDEVDPATKLYFRGAKIWLAVIEDLLAKGMNKAENVGSGGLASILHCDKFHDLQPAGATVKCFSDAGYFINAKMFFPWLHTNNRKDITGTESIKAYYNGVVNTHPIGKAVGDWFYDRSAFRKIDCPYPCDSSCRNRVYD</sequence>
<dbReference type="Pfam" id="PF03283">
    <property type="entry name" value="PAE"/>
    <property type="match status" value="1"/>
</dbReference>
<dbReference type="GO" id="GO:0071555">
    <property type="term" value="P:cell wall organization"/>
    <property type="evidence" value="ECO:0007669"/>
    <property type="project" value="UniProtKB-KW"/>
</dbReference>
<evidence type="ECO:0000256" key="1">
    <source>
        <dbReference type="ARBA" id="ARBA00003534"/>
    </source>
</evidence>